<dbReference type="CDD" id="cd00085">
    <property type="entry name" value="HNHc"/>
    <property type="match status" value="1"/>
</dbReference>
<protein>
    <submittedName>
        <fullName evidence="3">HNH endonuclease</fullName>
    </submittedName>
</protein>
<dbReference type="RefSeq" id="WP_353635481.1">
    <property type="nucleotide sequence ID" value="NZ_CP159205.1"/>
</dbReference>
<dbReference type="Pfam" id="PF18780">
    <property type="entry name" value="HNH_repeat"/>
    <property type="match status" value="2"/>
</dbReference>
<keyword evidence="3" id="KW-0255">Endonuclease</keyword>
<organism evidence="3">
    <name type="scientific">Halobacterium sp. NMX12-1</name>
    <dbReference type="NCBI Taxonomy" id="3166650"/>
    <lineage>
        <taxon>Archaea</taxon>
        <taxon>Methanobacteriati</taxon>
        <taxon>Methanobacteriota</taxon>
        <taxon>Stenosarchaea group</taxon>
        <taxon>Halobacteria</taxon>
        <taxon>Halobacteriales</taxon>
        <taxon>Halobacteriaceae</taxon>
        <taxon>Halobacterium</taxon>
    </lineage>
</organism>
<dbReference type="InterPro" id="IPR041025">
    <property type="entry name" value="HNH_repeat"/>
</dbReference>
<gene>
    <name evidence="3" type="ORF">ABSL23_15645</name>
</gene>
<keyword evidence="3" id="KW-0614">Plasmid</keyword>
<keyword evidence="3" id="KW-0540">Nuclease</keyword>
<dbReference type="AlphaFoldDB" id="A0AAU8CI38"/>
<sequence>MDTRPSREDLIAGIQDFADDIDSVPTVREMRSDGPYSPYYYKEEFGSWHDALRASGIQPTHGVHPDVDREELVAELRRLDENCDGAPRQRTLEEQGKYEYQLYTEEFDSFIHALEEADIEPSEKQYRFSSVETPEEKKGSANIQKLRENGPTPGDDLPQGRSTKDRELGIWKFEVTSGSTRSADPIYYLNDEHAPELVLRRFFSHNPHVLQYRDPHGIKMGIKNHQPSWADVGQDLVDELVDQGFADTSFENLVIVDVLSDETLQYVFRTSVSNQVDTATLGFVPEYHFGTRPIWGFPREQTDVWTELTEDDGLIFKTGPDRFTHYLPVEAITANQNVMKELWVEYDDNEIRAAGIEKPWPKLVIGKQVETFSLSEDELSEALDVGLTGDSVQWLSESDLESFKNSYGSFTTFLRNKDQPDQPQLAGLETDDLAVQEIVEILMGLDEDSLATLSSDSELEQIERQKRKEAFREGIYEIYSGCAICGQLTESPSGSLDLEAAHIVPKADGGPDVLQNGLGLCSKHHWAFDNGWFEISPEYEISVSDSPELEGYEDLAQYHGEKLYLPYDDQYSPHPRYLAQRLRIQQS</sequence>
<accession>A0AAU8CI38</accession>
<dbReference type="EMBL" id="CP159205">
    <property type="protein sequence ID" value="XCF18161.1"/>
    <property type="molecule type" value="Genomic_DNA"/>
</dbReference>
<reference evidence="3" key="1">
    <citation type="submission" date="2024-06" db="EMBL/GenBank/DDBJ databases">
        <title>Genome Sequence of an extremely halophilic archaeon isolated from Permian era halite, Salado Formation, Carlsbad, New Mexico: Halobacterium sp. strain NMX12-1.</title>
        <authorList>
            <person name="Sotoa L."/>
            <person name="DasSarma P."/>
            <person name="Anton B.P."/>
            <person name="Vincze T."/>
            <person name="Verma I."/>
            <person name="Eralp B."/>
            <person name="Powers D.W."/>
            <person name="Dozier B.L."/>
            <person name="Roberts R.J."/>
            <person name="DasSarma S."/>
        </authorList>
    </citation>
    <scope>NUCLEOTIDE SEQUENCE</scope>
    <source>
        <strain evidence="3">NMX12-1</strain>
        <plasmid evidence="3">pNMX12-1_211</plasmid>
    </source>
</reference>
<evidence type="ECO:0000259" key="2">
    <source>
        <dbReference type="SMART" id="SM00507"/>
    </source>
</evidence>
<dbReference type="GeneID" id="91110613"/>
<feature type="domain" description="HNH nuclease" evidence="2">
    <location>
        <begin position="470"/>
        <end position="526"/>
    </location>
</feature>
<evidence type="ECO:0000256" key="1">
    <source>
        <dbReference type="SAM" id="MobiDB-lite"/>
    </source>
</evidence>
<geneLocation type="plasmid" evidence="3">
    <name>pNMX12-1_211</name>
</geneLocation>
<dbReference type="Gene3D" id="1.10.30.50">
    <property type="match status" value="1"/>
</dbReference>
<dbReference type="InterPro" id="IPR003615">
    <property type="entry name" value="HNH_nuc"/>
</dbReference>
<dbReference type="KEGG" id="hanx:ABSL23_15645"/>
<name>A0AAU8CI38_9EURY</name>
<evidence type="ECO:0000313" key="3">
    <source>
        <dbReference type="EMBL" id="XCF18161.1"/>
    </source>
</evidence>
<keyword evidence="3" id="KW-0378">Hydrolase</keyword>
<dbReference type="GO" id="GO:0004519">
    <property type="term" value="F:endonuclease activity"/>
    <property type="evidence" value="ECO:0007669"/>
    <property type="project" value="UniProtKB-KW"/>
</dbReference>
<dbReference type="SMART" id="SM00507">
    <property type="entry name" value="HNHc"/>
    <property type="match status" value="1"/>
</dbReference>
<feature type="region of interest" description="Disordered" evidence="1">
    <location>
        <begin position="122"/>
        <end position="163"/>
    </location>
</feature>
<dbReference type="Pfam" id="PF13391">
    <property type="entry name" value="HNH_2"/>
    <property type="match status" value="1"/>
</dbReference>
<proteinExistence type="predicted"/>